<dbReference type="PRINTS" id="PR01438">
    <property type="entry name" value="UNVRSLSTRESS"/>
</dbReference>
<accession>L9UX04</accession>
<comment type="caution">
    <text evidence="3">The sequence shown here is derived from an EMBL/GenBank/DDBJ whole genome shotgun (WGS) entry which is preliminary data.</text>
</comment>
<evidence type="ECO:0000313" key="4">
    <source>
        <dbReference type="Proteomes" id="UP000011543"/>
    </source>
</evidence>
<dbReference type="PATRIC" id="fig|547559.17.peg.2184"/>
<proteinExistence type="inferred from homology"/>
<reference evidence="3 4" key="1">
    <citation type="journal article" date="2014" name="PLoS Genet.">
        <title>Phylogenetically driven sequencing of extremely halophilic archaea reveals strategies for static and dynamic osmo-response.</title>
        <authorList>
            <person name="Becker E.A."/>
            <person name="Seitzer P.M."/>
            <person name="Tritt A."/>
            <person name="Larsen D."/>
            <person name="Krusor M."/>
            <person name="Yao A.I."/>
            <person name="Wu D."/>
            <person name="Madern D."/>
            <person name="Eisen J.A."/>
            <person name="Darling A.E."/>
            <person name="Facciotti M.T."/>
        </authorList>
    </citation>
    <scope>NUCLEOTIDE SEQUENCE [LARGE SCALE GENOMIC DNA]</scope>
    <source>
        <strain evidence="4">ATCC 43099 / DSM 3394 / CCM 3739 / CIP 104546 / IAM 13178 / JCM 8861 / NBRC 102185 / NCIMB 2190 / MS3</strain>
    </source>
</reference>
<organism evidence="3 4">
    <name type="scientific">Natrialba magadii (strain ATCC 43099 / DSM 3394 / CCM 3739 / CIP 104546 / IAM 13178 / JCM 8861 / NBRC 102185 / NCIMB 2190 / MS3)</name>
    <name type="common">Natronobacterium magadii</name>
    <dbReference type="NCBI Taxonomy" id="547559"/>
    <lineage>
        <taxon>Archaea</taxon>
        <taxon>Methanobacteriati</taxon>
        <taxon>Methanobacteriota</taxon>
        <taxon>Stenosarchaea group</taxon>
        <taxon>Halobacteria</taxon>
        <taxon>Halobacteriales</taxon>
        <taxon>Natrialbaceae</taxon>
        <taxon>Natrialba</taxon>
    </lineage>
</organism>
<name>L9UX04_NATMM</name>
<dbReference type="Proteomes" id="UP000011543">
    <property type="component" value="Unassembled WGS sequence"/>
</dbReference>
<dbReference type="SUPFAM" id="SSF52402">
    <property type="entry name" value="Adenine nucleotide alpha hydrolases-like"/>
    <property type="match status" value="1"/>
</dbReference>
<gene>
    <name evidence="3" type="ORF">C500_11060</name>
</gene>
<dbReference type="InterPro" id="IPR006015">
    <property type="entry name" value="Universal_stress_UspA"/>
</dbReference>
<dbReference type="InterPro" id="IPR014729">
    <property type="entry name" value="Rossmann-like_a/b/a_fold"/>
</dbReference>
<dbReference type="Pfam" id="PF00582">
    <property type="entry name" value="Usp"/>
    <property type="match status" value="1"/>
</dbReference>
<feature type="domain" description="UspA" evidence="2">
    <location>
        <begin position="4"/>
        <end position="145"/>
    </location>
</feature>
<sequence length="145" mass="16212">MNMPEHVLVPIDRSEQSRTALAFALDEYPDATITLLHIIDVGNLAKYGDEGYFFSDDFVDQLRQRGHELLEENQTRAMERVDGVEIETELRTGSPARTITGYVDSHDVDHVIMGSHGRHGVSRVLIGSVAETVTRRSPVPVTIVR</sequence>
<dbReference type="EMBL" id="AOHS01000037">
    <property type="protein sequence ID" value="ELY29252.1"/>
    <property type="molecule type" value="Genomic_DNA"/>
</dbReference>
<dbReference type="InterPro" id="IPR006016">
    <property type="entry name" value="UspA"/>
</dbReference>
<comment type="similarity">
    <text evidence="1">Belongs to the universal stress protein A family.</text>
</comment>
<evidence type="ECO:0000313" key="3">
    <source>
        <dbReference type="EMBL" id="ELY29252.1"/>
    </source>
</evidence>
<dbReference type="PANTHER" id="PTHR46268">
    <property type="entry name" value="STRESS RESPONSE PROTEIN NHAX"/>
    <property type="match status" value="1"/>
</dbReference>
<dbReference type="CDD" id="cd00293">
    <property type="entry name" value="USP-like"/>
    <property type="match status" value="1"/>
</dbReference>
<evidence type="ECO:0000256" key="1">
    <source>
        <dbReference type="ARBA" id="ARBA00008791"/>
    </source>
</evidence>
<dbReference type="AlphaFoldDB" id="L9UX04"/>
<protein>
    <submittedName>
        <fullName evidence="3">UspA domain-containing protein</fullName>
    </submittedName>
</protein>
<evidence type="ECO:0000259" key="2">
    <source>
        <dbReference type="Pfam" id="PF00582"/>
    </source>
</evidence>
<dbReference type="Gene3D" id="3.40.50.620">
    <property type="entry name" value="HUPs"/>
    <property type="match status" value="1"/>
</dbReference>
<dbReference type="PANTHER" id="PTHR46268:SF24">
    <property type="entry name" value="UNIVERSAL STRESS PROTEIN"/>
    <property type="match status" value="1"/>
</dbReference>